<dbReference type="GO" id="GO:0004851">
    <property type="term" value="F:uroporphyrin-III C-methyltransferase activity"/>
    <property type="evidence" value="ECO:0007669"/>
    <property type="project" value="UniProtKB-EC"/>
</dbReference>
<evidence type="ECO:0000313" key="9">
    <source>
        <dbReference type="EMBL" id="TDE40772.1"/>
    </source>
</evidence>
<evidence type="ECO:0000256" key="6">
    <source>
        <dbReference type="ARBA" id="ARBA00023244"/>
    </source>
</evidence>
<keyword evidence="5" id="KW-0949">S-adenosyl-L-methionine</keyword>
<evidence type="ECO:0000256" key="4">
    <source>
        <dbReference type="ARBA" id="ARBA00022679"/>
    </source>
</evidence>
<dbReference type="OrthoDB" id="9815856at2"/>
<dbReference type="PANTHER" id="PTHR45790">
    <property type="entry name" value="SIROHEME SYNTHASE-RELATED"/>
    <property type="match status" value="1"/>
</dbReference>
<dbReference type="GO" id="GO:0032259">
    <property type="term" value="P:methylation"/>
    <property type="evidence" value="ECO:0007669"/>
    <property type="project" value="UniProtKB-KW"/>
</dbReference>
<evidence type="ECO:0000259" key="8">
    <source>
        <dbReference type="Pfam" id="PF00590"/>
    </source>
</evidence>
<dbReference type="Proteomes" id="UP000294662">
    <property type="component" value="Unassembled WGS sequence"/>
</dbReference>
<dbReference type="InterPro" id="IPR014777">
    <property type="entry name" value="4pyrrole_Mease_sub1"/>
</dbReference>
<dbReference type="UniPathway" id="UPA00262">
    <property type="reaction ID" value="UER00211"/>
</dbReference>
<name>A0A4R5F0I8_9RHOB</name>
<organism evidence="9 10">
    <name type="scientific">Antarcticimicrobium sediminis</name>
    <dbReference type="NCBI Taxonomy" id="2546227"/>
    <lineage>
        <taxon>Bacteria</taxon>
        <taxon>Pseudomonadati</taxon>
        <taxon>Pseudomonadota</taxon>
        <taxon>Alphaproteobacteria</taxon>
        <taxon>Rhodobacterales</taxon>
        <taxon>Paracoccaceae</taxon>
        <taxon>Antarcticimicrobium</taxon>
    </lineage>
</organism>
<dbReference type="NCBIfam" id="NF004790">
    <property type="entry name" value="PRK06136.1"/>
    <property type="match status" value="1"/>
</dbReference>
<proteinExistence type="inferred from homology"/>
<comment type="similarity">
    <text evidence="1">Belongs to the precorrin methyltransferase family.</text>
</comment>
<dbReference type="GO" id="GO:0019354">
    <property type="term" value="P:siroheme biosynthetic process"/>
    <property type="evidence" value="ECO:0007669"/>
    <property type="project" value="UniProtKB-UniPathway"/>
</dbReference>
<dbReference type="SUPFAM" id="SSF53790">
    <property type="entry name" value="Tetrapyrrole methylase"/>
    <property type="match status" value="1"/>
</dbReference>
<evidence type="ECO:0000256" key="1">
    <source>
        <dbReference type="ARBA" id="ARBA00005879"/>
    </source>
</evidence>
<keyword evidence="3 9" id="KW-0489">Methyltransferase</keyword>
<keyword evidence="10" id="KW-1185">Reference proteome</keyword>
<keyword evidence="4 9" id="KW-0808">Transferase</keyword>
<protein>
    <recommendedName>
        <fullName evidence="2">uroporphyrinogen-III C-methyltransferase</fullName>
        <ecNumber evidence="2">2.1.1.107</ecNumber>
    </recommendedName>
</protein>
<evidence type="ECO:0000256" key="5">
    <source>
        <dbReference type="ARBA" id="ARBA00022691"/>
    </source>
</evidence>
<dbReference type="CDD" id="cd11642">
    <property type="entry name" value="SUMT"/>
    <property type="match status" value="1"/>
</dbReference>
<reference evidence="9 10" key="1">
    <citation type="submission" date="2019-03" db="EMBL/GenBank/DDBJ databases">
        <authorList>
            <person name="Zhang S."/>
        </authorList>
    </citation>
    <scope>NUCLEOTIDE SEQUENCE [LARGE SCALE GENOMIC DNA]</scope>
    <source>
        <strain evidence="9 10">S4J41</strain>
    </source>
</reference>
<sequence length="298" mass="31363">MSLLTHPYGNQTGYFPILDLKSITPEGPDMQPISHPAPRTAFAPGTVAFVGAGPGDPDLLTRQALRALAQADVILHDSLIATDILAEAGPHARLIETGKRGFAPSMPQPEINALITSHARSGARVVRLKSGDPTLFGRLDEEIEACDAARIPWQIAPGLTAASAAVAAIGQSLTRRGRNTSVRLLTGHDMAGFADHDWAALSRPGEVAAIYMGKSSARFVQGRLLMHGAARTTPVTLVENASRPDQRILATTLDRLPTDLAAAALSGPVLTLYGLAPRAAAQALPDLTNLTATQKEFA</sequence>
<evidence type="ECO:0000256" key="3">
    <source>
        <dbReference type="ARBA" id="ARBA00022603"/>
    </source>
</evidence>
<dbReference type="PANTHER" id="PTHR45790:SF3">
    <property type="entry name" value="S-ADENOSYL-L-METHIONINE-DEPENDENT UROPORPHYRINOGEN III METHYLTRANSFERASE, CHLOROPLASTIC"/>
    <property type="match status" value="1"/>
</dbReference>
<evidence type="ECO:0000313" key="10">
    <source>
        <dbReference type="Proteomes" id="UP000294662"/>
    </source>
</evidence>
<dbReference type="Gene3D" id="3.40.1010.10">
    <property type="entry name" value="Cobalt-precorrin-4 Transmethylase, Domain 1"/>
    <property type="match status" value="1"/>
</dbReference>
<dbReference type="InterPro" id="IPR050161">
    <property type="entry name" value="Siro_Cobalamin_biosynth"/>
</dbReference>
<dbReference type="EC" id="2.1.1.107" evidence="2"/>
<dbReference type="FunFam" id="3.40.1010.10:FF:000001">
    <property type="entry name" value="Siroheme synthase"/>
    <property type="match status" value="1"/>
</dbReference>
<evidence type="ECO:0000256" key="2">
    <source>
        <dbReference type="ARBA" id="ARBA00012162"/>
    </source>
</evidence>
<dbReference type="NCBIfam" id="TIGR01469">
    <property type="entry name" value="cobA_cysG_Cterm"/>
    <property type="match status" value="1"/>
</dbReference>
<dbReference type="EMBL" id="SMFP01000001">
    <property type="protein sequence ID" value="TDE40772.1"/>
    <property type="molecule type" value="Genomic_DNA"/>
</dbReference>
<feature type="domain" description="Tetrapyrrole methylase" evidence="8">
    <location>
        <begin position="46"/>
        <end position="256"/>
    </location>
</feature>
<dbReference type="InterPro" id="IPR000878">
    <property type="entry name" value="4pyrrol_Mease"/>
</dbReference>
<dbReference type="InterPro" id="IPR035996">
    <property type="entry name" value="4pyrrol_Methylase_sf"/>
</dbReference>
<comment type="pathway">
    <text evidence="7">Porphyrin-containing compound metabolism; siroheme biosynthesis; precorrin-2 from uroporphyrinogen III: step 1/1.</text>
</comment>
<dbReference type="InterPro" id="IPR014776">
    <property type="entry name" value="4pyrrole_Mease_sub2"/>
</dbReference>
<dbReference type="Pfam" id="PF00590">
    <property type="entry name" value="TP_methylase"/>
    <property type="match status" value="1"/>
</dbReference>
<dbReference type="AlphaFoldDB" id="A0A4R5F0I8"/>
<evidence type="ECO:0000256" key="7">
    <source>
        <dbReference type="ARBA" id="ARBA00025705"/>
    </source>
</evidence>
<keyword evidence="6" id="KW-0627">Porphyrin biosynthesis</keyword>
<dbReference type="Gene3D" id="3.30.950.10">
    <property type="entry name" value="Methyltransferase, Cobalt-precorrin-4 Transmethylase, Domain 2"/>
    <property type="match status" value="1"/>
</dbReference>
<comment type="caution">
    <text evidence="9">The sequence shown here is derived from an EMBL/GenBank/DDBJ whole genome shotgun (WGS) entry which is preliminary data.</text>
</comment>
<accession>A0A4R5F0I8</accession>
<gene>
    <name evidence="9" type="primary">cobA</name>
    <name evidence="9" type="ORF">E1B25_00705</name>
</gene>
<dbReference type="InterPro" id="IPR006366">
    <property type="entry name" value="CobA/CysG_C"/>
</dbReference>